<dbReference type="EMBL" id="WHWC01000011">
    <property type="protein sequence ID" value="KAG8374223.1"/>
    <property type="molecule type" value="Genomic_DNA"/>
</dbReference>
<dbReference type="PANTHER" id="PTHR31374">
    <property type="entry name" value="AUXIN-INDUCED PROTEIN-LIKE-RELATED"/>
    <property type="match status" value="1"/>
</dbReference>
<dbReference type="Pfam" id="PF02519">
    <property type="entry name" value="Auxin_inducible"/>
    <property type="match status" value="1"/>
</dbReference>
<keyword evidence="3" id="KW-1185">Reference proteome</keyword>
<comment type="caution">
    <text evidence="2">The sequence shown here is derived from an EMBL/GenBank/DDBJ whole genome shotgun (WGS) entry which is preliminary data.</text>
</comment>
<evidence type="ECO:0000313" key="2">
    <source>
        <dbReference type="EMBL" id="KAG8374223.1"/>
    </source>
</evidence>
<dbReference type="Proteomes" id="UP000826271">
    <property type="component" value="Unassembled WGS sequence"/>
</dbReference>
<protein>
    <submittedName>
        <fullName evidence="2">Uncharacterized protein</fullName>
    </submittedName>
</protein>
<organism evidence="2 3">
    <name type="scientific">Buddleja alternifolia</name>
    <dbReference type="NCBI Taxonomy" id="168488"/>
    <lineage>
        <taxon>Eukaryota</taxon>
        <taxon>Viridiplantae</taxon>
        <taxon>Streptophyta</taxon>
        <taxon>Embryophyta</taxon>
        <taxon>Tracheophyta</taxon>
        <taxon>Spermatophyta</taxon>
        <taxon>Magnoliopsida</taxon>
        <taxon>eudicotyledons</taxon>
        <taxon>Gunneridae</taxon>
        <taxon>Pentapetalae</taxon>
        <taxon>asterids</taxon>
        <taxon>lamiids</taxon>
        <taxon>Lamiales</taxon>
        <taxon>Scrophulariaceae</taxon>
        <taxon>Buddlejeae</taxon>
        <taxon>Buddleja</taxon>
    </lineage>
</organism>
<evidence type="ECO:0000313" key="3">
    <source>
        <dbReference type="Proteomes" id="UP000826271"/>
    </source>
</evidence>
<dbReference type="PANTHER" id="PTHR31374:SF275">
    <property type="entry name" value="AUXIN-INDUCED PROTEIN 6B-LIKE"/>
    <property type="match status" value="1"/>
</dbReference>
<accession>A0AAV6WVH4</accession>
<dbReference type="GO" id="GO:0009733">
    <property type="term" value="P:response to auxin"/>
    <property type="evidence" value="ECO:0007669"/>
    <property type="project" value="InterPro"/>
</dbReference>
<dbReference type="InterPro" id="IPR003676">
    <property type="entry name" value="SAUR_fam"/>
</dbReference>
<comment type="similarity">
    <text evidence="1">Belongs to the ARG7 family.</text>
</comment>
<reference evidence="2" key="1">
    <citation type="submission" date="2019-10" db="EMBL/GenBank/DDBJ databases">
        <authorList>
            <person name="Zhang R."/>
            <person name="Pan Y."/>
            <person name="Wang J."/>
            <person name="Ma R."/>
            <person name="Yu S."/>
        </authorList>
    </citation>
    <scope>NUCLEOTIDE SEQUENCE</scope>
    <source>
        <strain evidence="2">LA-IB0</strain>
        <tissue evidence="2">Leaf</tissue>
    </source>
</reference>
<proteinExistence type="inferred from homology"/>
<evidence type="ECO:0000256" key="1">
    <source>
        <dbReference type="ARBA" id="ARBA00006974"/>
    </source>
</evidence>
<dbReference type="AlphaFoldDB" id="A0AAV6WVH4"/>
<sequence length="136" mass="15548">MQKQNTERELKLVLKCRVKSFRVTHFIKLVPKYLSTLVNWGKKCRRSIWNTDYANITPGGHFSVITTGNGEQKKFLVGLDYLSYPPFVRLLEAAEREFGFKQQGVLAIPREAINFTSPALLGEHNRVFVLSFSGTI</sequence>
<gene>
    <name evidence="2" type="ORF">BUALT_Bualt11G0108700</name>
</gene>
<name>A0AAV6WVH4_9LAMI</name>